<dbReference type="PANTHER" id="PTHR11910">
    <property type="entry name" value="ATP SYNTHASE DELTA CHAIN"/>
    <property type="match status" value="1"/>
</dbReference>
<protein>
    <recommendedName>
        <fullName evidence="7">ATP synthase subunit delta</fullName>
    </recommendedName>
    <alternativeName>
        <fullName evidence="7">ATP synthase F(1) sector subunit delta</fullName>
    </alternativeName>
    <alternativeName>
        <fullName evidence="7">F-type ATPase subunit delta</fullName>
        <shortName evidence="7">F-ATPase subunit delta</shortName>
    </alternativeName>
</protein>
<organism evidence="9 11">
    <name type="scientific">Leptospira perolatii</name>
    <dbReference type="NCBI Taxonomy" id="2023191"/>
    <lineage>
        <taxon>Bacteria</taxon>
        <taxon>Pseudomonadati</taxon>
        <taxon>Spirochaetota</taxon>
        <taxon>Spirochaetia</taxon>
        <taxon>Leptospirales</taxon>
        <taxon>Leptospiraceae</taxon>
        <taxon>Leptospira</taxon>
    </lineage>
</organism>
<dbReference type="GO" id="GO:0045259">
    <property type="term" value="C:proton-transporting ATP synthase complex"/>
    <property type="evidence" value="ECO:0007669"/>
    <property type="project" value="UniProtKB-KW"/>
</dbReference>
<keyword evidence="4 7" id="KW-0406">Ion transport</keyword>
<dbReference type="Pfam" id="PF00213">
    <property type="entry name" value="OSCP"/>
    <property type="match status" value="1"/>
</dbReference>
<comment type="function">
    <text evidence="7">F(1)F(0) ATP synthase produces ATP from ADP in the presence of a proton or sodium gradient. F-type ATPases consist of two structural domains, F(1) containing the extramembraneous catalytic core and F(0) containing the membrane proton channel, linked together by a central stalk and a peripheral stalk. During catalysis, ATP synthesis in the catalytic domain of F(1) is coupled via a rotary mechanism of the central stalk subunits to proton translocation.</text>
</comment>
<sequence>MSHSAIPKTYASAFAEATSSPQEAEQELDGIVQILQTERSIRDFFETPSIKREEKEALLSKIFQGKISEITLNFLLVLLRRGRFSFLSEIYEAFKAELDRKLGRVRAQVRSYPLLDEAQLSKLREILKEKYKSEFILESVEDSSLIGGFLVRFQDLAIDASMASQLKKVKETLLQSKLPVGVVYEN</sequence>
<evidence type="ECO:0000313" key="10">
    <source>
        <dbReference type="Proteomes" id="UP000231962"/>
    </source>
</evidence>
<dbReference type="SUPFAM" id="SSF47928">
    <property type="entry name" value="N-terminal domain of the delta subunit of the F1F0-ATP synthase"/>
    <property type="match status" value="1"/>
</dbReference>
<comment type="similarity">
    <text evidence="7">Belongs to the ATPase delta chain family.</text>
</comment>
<keyword evidence="3 7" id="KW-0375">Hydrogen ion transport</keyword>
<evidence type="ECO:0000256" key="6">
    <source>
        <dbReference type="ARBA" id="ARBA00023310"/>
    </source>
</evidence>
<name>A0A2M9ZND8_9LEPT</name>
<dbReference type="Proteomes" id="UP000231962">
    <property type="component" value="Unassembled WGS sequence"/>
</dbReference>
<proteinExistence type="inferred from homology"/>
<accession>A0A2M9ZND8</accession>
<evidence type="ECO:0000256" key="7">
    <source>
        <dbReference type="HAMAP-Rule" id="MF_01416"/>
    </source>
</evidence>
<evidence type="ECO:0000256" key="4">
    <source>
        <dbReference type="ARBA" id="ARBA00023065"/>
    </source>
</evidence>
<comment type="function">
    <text evidence="7">This protein is part of the stalk that links CF(0) to CF(1). It either transmits conformational changes from CF(0) to CF(1) or is implicated in proton conduction.</text>
</comment>
<evidence type="ECO:0000256" key="1">
    <source>
        <dbReference type="ARBA" id="ARBA00004370"/>
    </source>
</evidence>
<dbReference type="HAMAP" id="MF_01416">
    <property type="entry name" value="ATP_synth_delta_bact"/>
    <property type="match status" value="1"/>
</dbReference>
<dbReference type="AlphaFoldDB" id="A0A2M9ZND8"/>
<keyword evidence="7" id="KW-0139">CF(1)</keyword>
<dbReference type="Gene3D" id="1.10.520.20">
    <property type="entry name" value="N-terminal domain of the delta subunit of the F1F0-ATP synthase"/>
    <property type="match status" value="1"/>
</dbReference>
<dbReference type="OrthoDB" id="9802471at2"/>
<dbReference type="RefSeq" id="WP_100714867.1">
    <property type="nucleotide sequence ID" value="NZ_NPDY01000017.1"/>
</dbReference>
<dbReference type="NCBIfam" id="NF009969">
    <property type="entry name" value="PRK13434.1"/>
    <property type="match status" value="1"/>
</dbReference>
<dbReference type="GO" id="GO:0046933">
    <property type="term" value="F:proton-transporting ATP synthase activity, rotational mechanism"/>
    <property type="evidence" value="ECO:0007669"/>
    <property type="project" value="UniProtKB-UniRule"/>
</dbReference>
<evidence type="ECO:0000256" key="2">
    <source>
        <dbReference type="ARBA" id="ARBA00022448"/>
    </source>
</evidence>
<dbReference type="EMBL" id="NPDY01000017">
    <property type="protein sequence ID" value="PJZ68699.1"/>
    <property type="molecule type" value="Genomic_DNA"/>
</dbReference>
<evidence type="ECO:0000313" key="9">
    <source>
        <dbReference type="EMBL" id="PJZ73535.1"/>
    </source>
</evidence>
<dbReference type="PRINTS" id="PR00125">
    <property type="entry name" value="ATPASEDELTA"/>
</dbReference>
<dbReference type="InterPro" id="IPR000711">
    <property type="entry name" value="ATPase_OSCP/dsu"/>
</dbReference>
<evidence type="ECO:0000313" key="11">
    <source>
        <dbReference type="Proteomes" id="UP000231990"/>
    </source>
</evidence>
<keyword evidence="7" id="KW-1003">Cell membrane</keyword>
<comment type="caution">
    <text evidence="9">The sequence shown here is derived from an EMBL/GenBank/DDBJ whole genome shotgun (WGS) entry which is preliminary data.</text>
</comment>
<keyword evidence="5 7" id="KW-0472">Membrane</keyword>
<dbReference type="NCBIfam" id="TIGR01145">
    <property type="entry name" value="ATP_synt_delta"/>
    <property type="match status" value="1"/>
</dbReference>
<evidence type="ECO:0000313" key="8">
    <source>
        <dbReference type="EMBL" id="PJZ68699.1"/>
    </source>
</evidence>
<reference evidence="10 11" key="1">
    <citation type="submission" date="2017-07" db="EMBL/GenBank/DDBJ databases">
        <title>Leptospira spp. isolated from tropical soils.</title>
        <authorList>
            <person name="Thibeaux R."/>
            <person name="Iraola G."/>
            <person name="Ferres I."/>
            <person name="Bierque E."/>
            <person name="Girault D."/>
            <person name="Soupe-Gilbert M.-E."/>
            <person name="Picardeau M."/>
            <person name="Goarant C."/>
        </authorList>
    </citation>
    <scope>NUCLEOTIDE SEQUENCE [LARGE SCALE GENOMIC DNA]</scope>
    <source>
        <strain evidence="9 11">FH1-B-B1</strain>
        <strain evidence="8 10">FH1-B-C1</strain>
    </source>
</reference>
<keyword evidence="2 7" id="KW-0813">Transport</keyword>
<comment type="subcellular location">
    <subcellularLocation>
        <location evidence="7">Cell membrane</location>
        <topology evidence="7">Peripheral membrane protein</topology>
    </subcellularLocation>
    <subcellularLocation>
        <location evidence="1">Membrane</location>
    </subcellularLocation>
</comment>
<dbReference type="EMBL" id="NPDZ01000004">
    <property type="protein sequence ID" value="PJZ73535.1"/>
    <property type="molecule type" value="Genomic_DNA"/>
</dbReference>
<evidence type="ECO:0000256" key="5">
    <source>
        <dbReference type="ARBA" id="ARBA00023136"/>
    </source>
</evidence>
<gene>
    <name evidence="7 9" type="primary">atpH</name>
    <name evidence="8" type="ORF">CH360_14985</name>
    <name evidence="9" type="ORF">CH373_08490</name>
</gene>
<dbReference type="InterPro" id="IPR026015">
    <property type="entry name" value="ATP_synth_OSCP/delta_N_sf"/>
</dbReference>
<dbReference type="GO" id="GO:0005886">
    <property type="term" value="C:plasma membrane"/>
    <property type="evidence" value="ECO:0007669"/>
    <property type="project" value="UniProtKB-SubCell"/>
</dbReference>
<dbReference type="Proteomes" id="UP000231990">
    <property type="component" value="Unassembled WGS sequence"/>
</dbReference>
<evidence type="ECO:0000256" key="3">
    <source>
        <dbReference type="ARBA" id="ARBA00022781"/>
    </source>
</evidence>
<keyword evidence="10" id="KW-1185">Reference proteome</keyword>
<keyword evidence="6 7" id="KW-0066">ATP synthesis</keyword>